<protein>
    <submittedName>
        <fullName evidence="1">Uncharacterized protein</fullName>
    </submittedName>
</protein>
<dbReference type="KEGG" id="kpm:KPHS_45220"/>
<gene>
    <name evidence="1" type="ordered locus">KPHS_45220</name>
</gene>
<dbReference type="Proteomes" id="UP000007841">
    <property type="component" value="Chromosome"/>
</dbReference>
<dbReference type="PATRIC" id="fig|1125630.4.peg.4417"/>
<evidence type="ECO:0000313" key="1">
    <source>
        <dbReference type="EMBL" id="AEW63220.1"/>
    </source>
</evidence>
<proteinExistence type="predicted"/>
<name>A0A0H3GTA9_KLEPH</name>
<evidence type="ECO:0000313" key="2">
    <source>
        <dbReference type="Proteomes" id="UP000007841"/>
    </source>
</evidence>
<dbReference type="STRING" id="1125630.KPHS_45220"/>
<organism evidence="1 2">
    <name type="scientific">Klebsiella pneumoniae subsp. pneumoniae (strain HS11286)</name>
    <dbReference type="NCBI Taxonomy" id="1125630"/>
    <lineage>
        <taxon>Bacteria</taxon>
        <taxon>Pseudomonadati</taxon>
        <taxon>Pseudomonadota</taxon>
        <taxon>Gammaproteobacteria</taxon>
        <taxon>Enterobacterales</taxon>
        <taxon>Enterobacteriaceae</taxon>
        <taxon>Klebsiella/Raoultella group</taxon>
        <taxon>Klebsiella</taxon>
        <taxon>Klebsiella pneumoniae complex</taxon>
    </lineage>
</organism>
<dbReference type="EMBL" id="CP003200">
    <property type="protein sequence ID" value="AEW63220.1"/>
    <property type="molecule type" value="Genomic_DNA"/>
</dbReference>
<dbReference type="RefSeq" id="YP_005228822.1">
    <property type="nucleotide sequence ID" value="NC_016845.1"/>
</dbReference>
<sequence length="361" mass="40578">MLKFEVTMKLAEDPSYPLILRLQSLLEQIPIIEKVKIIGDGPSMDEGVDYLIQVRIDKTTYVLACETKNNGQPRFVRSAIKTLRSYMYGREEILTPVLLAPYLSADSRQICQENNIAFLDMEGNAQLQFGGVYIDHRMPGKPVPEKRGLRTMFSPKSAQVLRMMLNDPLRTWKVTELSEEGKVSLGHASNVRKNLLEREWAVISSEGLTLNKPGALVNEWRDNYRPIQGKKKNFYTPLHGNALESQLRNLLGCDEVQGSAILASFSAAQWLSPYGRTGMHFFFADEKGMERLISGLKLSTTSKGANVTITVPNDEGIFLDAIEPAPGIVTTGVIQTYLDLTVQGERGQEAAEHLRNEWMEW</sequence>
<dbReference type="RefSeq" id="WP_004150897.1">
    <property type="nucleotide sequence ID" value="NC_016845.1"/>
</dbReference>
<reference evidence="1 2" key="1">
    <citation type="journal article" date="2012" name="J. Bacteriol.">
        <title>Complete genome sequence of Klebsiella pneumoniae subsp. pneumoniae HS11286, a multidrug-resistant strain isolated from human sputum.</title>
        <authorList>
            <person name="Liu P."/>
            <person name="Li P."/>
            <person name="Jiang X."/>
            <person name="Bi D."/>
            <person name="Xie Y."/>
            <person name="Tai C."/>
            <person name="Deng Z."/>
            <person name="Rajakumar K."/>
            <person name="Ou H.Y."/>
        </authorList>
    </citation>
    <scope>NUCLEOTIDE SEQUENCE [LARGE SCALE GENOMIC DNA]</scope>
    <source>
        <strain evidence="1 2">HS11286</strain>
    </source>
</reference>
<dbReference type="Pfam" id="PF09952">
    <property type="entry name" value="AbiEi_2"/>
    <property type="match status" value="1"/>
</dbReference>
<dbReference type="HOGENOM" id="CLU_046387_0_0_6"/>
<dbReference type="GeneID" id="11849575"/>
<dbReference type="AlphaFoldDB" id="A0A0H3GTA9"/>
<accession>A0A0H3GTA9</accession>
<dbReference type="InterPro" id="IPR019238">
    <property type="entry name" value="AbiEi_2"/>
</dbReference>
<keyword evidence="2" id="KW-1185">Reference proteome</keyword>